<evidence type="ECO:0000313" key="1">
    <source>
        <dbReference type="EMBL" id="GGC36953.1"/>
    </source>
</evidence>
<comment type="caution">
    <text evidence="1">The sequence shown here is derived from an EMBL/GenBank/DDBJ whole genome shotgun (WGS) entry which is preliminary data.</text>
</comment>
<reference evidence="2" key="1">
    <citation type="journal article" date="2019" name="Int. J. Syst. Evol. Microbiol.">
        <title>The Global Catalogue of Microorganisms (GCM) 10K type strain sequencing project: providing services to taxonomists for standard genome sequencing and annotation.</title>
        <authorList>
            <consortium name="The Broad Institute Genomics Platform"/>
            <consortium name="The Broad Institute Genome Sequencing Center for Infectious Disease"/>
            <person name="Wu L."/>
            <person name="Ma J."/>
        </authorList>
    </citation>
    <scope>NUCLEOTIDE SEQUENCE [LARGE SCALE GENOMIC DNA]</scope>
    <source>
        <strain evidence="2">CGMCC 1.12479</strain>
    </source>
</reference>
<organism evidence="1 2">
    <name type="scientific">Belliella aquatica</name>
    <dbReference type="NCBI Taxonomy" id="1323734"/>
    <lineage>
        <taxon>Bacteria</taxon>
        <taxon>Pseudomonadati</taxon>
        <taxon>Bacteroidota</taxon>
        <taxon>Cytophagia</taxon>
        <taxon>Cytophagales</taxon>
        <taxon>Cyclobacteriaceae</taxon>
        <taxon>Belliella</taxon>
    </lineage>
</organism>
<gene>
    <name evidence="1" type="ORF">GCM10010993_14760</name>
</gene>
<sequence length="100" mass="11708">MMAIFDSLSGVSMIYFFLGHKELKESSPRNSAGQAEVRQAQRAPRFFSVGIEGLWELCDALFFFGEHKELQVTQRALRIYFFVDFEGFWELCDAYFYILI</sequence>
<evidence type="ECO:0000313" key="2">
    <source>
        <dbReference type="Proteomes" id="UP000635885"/>
    </source>
</evidence>
<name>A0ABQ1MGB4_9BACT</name>
<dbReference type="EMBL" id="BMFD01000004">
    <property type="protein sequence ID" value="GGC36953.1"/>
    <property type="molecule type" value="Genomic_DNA"/>
</dbReference>
<keyword evidence="2" id="KW-1185">Reference proteome</keyword>
<proteinExistence type="predicted"/>
<protein>
    <submittedName>
        <fullName evidence="1">Uncharacterized protein</fullName>
    </submittedName>
</protein>
<accession>A0ABQ1MGB4</accession>
<dbReference type="Proteomes" id="UP000635885">
    <property type="component" value="Unassembled WGS sequence"/>
</dbReference>